<keyword evidence="1" id="KW-0004">4Fe-4S</keyword>
<dbReference type="PANTHER" id="PTHR11615">
    <property type="entry name" value="NITRATE, FORMATE, IRON DEHYDROGENASE"/>
    <property type="match status" value="1"/>
</dbReference>
<dbReference type="Gene3D" id="4.10.260.20">
    <property type="entry name" value="Iron hydrogenase, small subunit"/>
    <property type="match status" value="1"/>
</dbReference>
<dbReference type="Pfam" id="PF10588">
    <property type="entry name" value="NADH-G_4Fe-4S_3"/>
    <property type="match status" value="1"/>
</dbReference>
<dbReference type="eggNOG" id="COG4624">
    <property type="taxonomic scope" value="Bacteria"/>
</dbReference>
<dbReference type="Gene3D" id="3.40.950.10">
    <property type="entry name" value="Fe-only Hydrogenase (Larger Subunit), Chain L, domain 3"/>
    <property type="match status" value="1"/>
</dbReference>
<dbReference type="Gene3D" id="3.10.20.740">
    <property type="match status" value="1"/>
</dbReference>
<protein>
    <submittedName>
        <fullName evidence="8">Hydrogenase, Fe-only</fullName>
        <ecNumber evidence="8">1.12.-.-</ecNumber>
    </submittedName>
</protein>
<evidence type="ECO:0000256" key="3">
    <source>
        <dbReference type="ARBA" id="ARBA00022737"/>
    </source>
</evidence>
<dbReference type="InterPro" id="IPR013352">
    <property type="entry name" value="Fe_hydrogenase_subset"/>
</dbReference>
<feature type="domain" description="4Fe-4S His(Cys)3-ligated-type" evidence="7">
    <location>
        <begin position="86"/>
        <end position="125"/>
    </location>
</feature>
<keyword evidence="3" id="KW-0677">Repeat</keyword>
<dbReference type="InterPro" id="IPR017896">
    <property type="entry name" value="4Fe4S_Fe-S-bd"/>
</dbReference>
<dbReference type="eggNOG" id="COG3383">
    <property type="taxonomic scope" value="Bacteria"/>
</dbReference>
<evidence type="ECO:0000259" key="6">
    <source>
        <dbReference type="PROSITE" id="PS51379"/>
    </source>
</evidence>
<reference evidence="8" key="1">
    <citation type="submission" date="2009-10" db="EMBL/GenBank/DDBJ databases">
        <authorList>
            <person name="Weinstock G."/>
            <person name="Sodergren E."/>
            <person name="Clifton S."/>
            <person name="Fulton L."/>
            <person name="Fulton B."/>
            <person name="Courtney L."/>
            <person name="Fronick C."/>
            <person name="Harrison M."/>
            <person name="Strong C."/>
            <person name="Farmer C."/>
            <person name="Delahaunty K."/>
            <person name="Markovic C."/>
            <person name="Hall O."/>
            <person name="Minx P."/>
            <person name="Tomlinson C."/>
            <person name="Mitreva M."/>
            <person name="Nelson J."/>
            <person name="Hou S."/>
            <person name="Wollam A."/>
            <person name="Pepin K.H."/>
            <person name="Johnson M."/>
            <person name="Bhonagiri V."/>
            <person name="Nash W.E."/>
            <person name="Warren W."/>
            <person name="Chinwalla A."/>
            <person name="Mardis E.R."/>
            <person name="Wilson R.K."/>
        </authorList>
    </citation>
    <scope>NUCLEOTIDE SEQUENCE [LARGE SCALE GENOMIC DNA]</scope>
    <source>
        <strain evidence="8">ATCC 700122</strain>
    </source>
</reference>
<feature type="domain" description="4Fe-4S ferredoxin-type" evidence="6">
    <location>
        <begin position="187"/>
        <end position="217"/>
    </location>
</feature>
<organism evidence="8 9">
    <name type="scientific">Slackia exigua (strain ATCC 700122 / DSM 15923 / CIP 105133 / JCM 11022 / KCTC 5966 / S-7)</name>
    <dbReference type="NCBI Taxonomy" id="649764"/>
    <lineage>
        <taxon>Bacteria</taxon>
        <taxon>Bacillati</taxon>
        <taxon>Actinomycetota</taxon>
        <taxon>Coriobacteriia</taxon>
        <taxon>Eggerthellales</taxon>
        <taxon>Eggerthellaceae</taxon>
        <taxon>Slackia</taxon>
    </lineage>
</organism>
<evidence type="ECO:0000256" key="5">
    <source>
        <dbReference type="ARBA" id="ARBA00023014"/>
    </source>
</evidence>
<dbReference type="Pfam" id="PF02906">
    <property type="entry name" value="Fe_hyd_lg_C"/>
    <property type="match status" value="1"/>
</dbReference>
<dbReference type="SMART" id="SM00929">
    <property type="entry name" value="NADH-G_4Fe-4S_3"/>
    <property type="match status" value="1"/>
</dbReference>
<dbReference type="AlphaFoldDB" id="D0WIH8"/>
<dbReference type="SUPFAM" id="SSF53920">
    <property type="entry name" value="Fe-only hydrogenase"/>
    <property type="match status" value="1"/>
</dbReference>
<dbReference type="HOGENOM" id="CLU_018240_2_1_11"/>
<dbReference type="InterPro" id="IPR019574">
    <property type="entry name" value="NADH_UbQ_OxRdtase_Gsu_4Fe4S-bd"/>
</dbReference>
<evidence type="ECO:0000256" key="1">
    <source>
        <dbReference type="ARBA" id="ARBA00022485"/>
    </source>
</evidence>
<dbReference type="OrthoDB" id="9759518at2"/>
<dbReference type="FunFam" id="3.30.70.20:FF:000035">
    <property type="entry name" value="Iron hydrogenase 1"/>
    <property type="match status" value="1"/>
</dbReference>
<dbReference type="NCBIfam" id="TIGR02512">
    <property type="entry name" value="FeFe_hydrog_A"/>
    <property type="match status" value="1"/>
</dbReference>
<dbReference type="InterPro" id="IPR009016">
    <property type="entry name" value="Fe_hydrogenase"/>
</dbReference>
<dbReference type="GeneID" id="85008251"/>
<dbReference type="InterPro" id="IPR036991">
    <property type="entry name" value="Fe_hydrogenase_ssu_sf"/>
</dbReference>
<evidence type="ECO:0000256" key="4">
    <source>
        <dbReference type="ARBA" id="ARBA00023004"/>
    </source>
</evidence>
<feature type="domain" description="4Fe-4S ferredoxin-type" evidence="6">
    <location>
        <begin position="144"/>
        <end position="175"/>
    </location>
</feature>
<dbReference type="PROSITE" id="PS00198">
    <property type="entry name" value="4FE4S_FER_1"/>
    <property type="match status" value="1"/>
</dbReference>
<dbReference type="EMBL" id="ACUX02000016">
    <property type="protein sequence ID" value="EEZ60845.1"/>
    <property type="molecule type" value="Genomic_DNA"/>
</dbReference>
<dbReference type="Pfam" id="PF00037">
    <property type="entry name" value="Fer4"/>
    <property type="match status" value="1"/>
</dbReference>
<dbReference type="PROSITE" id="PS51379">
    <property type="entry name" value="4FE4S_FER_2"/>
    <property type="match status" value="2"/>
</dbReference>
<dbReference type="Gene3D" id="3.40.50.1780">
    <property type="match status" value="1"/>
</dbReference>
<dbReference type="InterPro" id="IPR004108">
    <property type="entry name" value="Fe_hydrogenase_lsu_C"/>
</dbReference>
<proteinExistence type="predicted"/>
<keyword evidence="5" id="KW-0411">Iron-sulfur</keyword>
<evidence type="ECO:0000259" key="7">
    <source>
        <dbReference type="PROSITE" id="PS51839"/>
    </source>
</evidence>
<comment type="caution">
    <text evidence="8">The sequence shown here is derived from an EMBL/GenBank/DDBJ whole genome shotgun (WGS) entry which is preliminary data.</text>
</comment>
<keyword evidence="9" id="KW-1185">Reference proteome</keyword>
<sequence>MNVVNIKLNGYDYAMEKGMTVLDASFETMKFKKEYLNHPIPTLYYLQGIVDVDESGVCVAEVDGKLVNASTTRIGEGMEIETMSPKAVEARKEALSRILAVHDKDCLHCLRSSSCELQTLLKDYGFTDEPDIPDDNIEEIDTSSVVLIRDNNKCIRCKRCVNVCAKMQAVSAIACTGTGLDATIAPSSPSGLAAASCVNCGQCVAVCPVGALVEKTCIDEVNAALADPKKYVAVQVAPAVRAALGEDFEFPLGIDVEGRIAEGLRLLGFDKVFDTKFGADLTIVEEANELVDRIAHDGVLPMITSCCPGWIKYAEHFYPDMLDNISSCKSPHQMHGAIVKSFLAEREGLDKEDIVTVSVMPCTAKKFECTRNDEDGAGVPDVDIVVTTNELAKMFKDAGIQLEAMNPATAYDHPLGFGTGAGIIFGASGGVMEAALRTACETISGKELDAFEFAAVRGMAGIKEASVDIDGADVRVAVVSGLANANMLLTKVKNGEADYQFIEVMACPGGCVNGGGQPHQGAYARRLADVPAARAAALYGNDSESEVRKSHENPYIKLLYDEYLEKPGSERAHRLLHTTYAMR</sequence>
<dbReference type="GO" id="GO:0008901">
    <property type="term" value="F:ferredoxin hydrogenase activity"/>
    <property type="evidence" value="ECO:0007669"/>
    <property type="project" value="InterPro"/>
</dbReference>
<dbReference type="PROSITE" id="PS51839">
    <property type="entry name" value="4FE4S_HC3"/>
    <property type="match status" value="1"/>
</dbReference>
<evidence type="ECO:0000313" key="9">
    <source>
        <dbReference type="Proteomes" id="UP000006001"/>
    </source>
</evidence>
<dbReference type="STRING" id="649764.HMPREF0762_01653"/>
<dbReference type="InterPro" id="IPR050340">
    <property type="entry name" value="Cytosolic_Fe-S_CAF"/>
</dbReference>
<dbReference type="EC" id="1.12.-.-" evidence="8"/>
<gene>
    <name evidence="8" type="ORF">HMPREF0762_01653</name>
</gene>
<dbReference type="Pfam" id="PF02256">
    <property type="entry name" value="Fe_hyd_SSU"/>
    <property type="match status" value="1"/>
</dbReference>
<name>D0WIH8_SLAES</name>
<dbReference type="SMART" id="SM00902">
    <property type="entry name" value="Fe_hyd_SSU"/>
    <property type="match status" value="1"/>
</dbReference>
<dbReference type="RefSeq" id="WP_006362914.1">
    <property type="nucleotide sequence ID" value="NZ_GG700631.1"/>
</dbReference>
<dbReference type="SUPFAM" id="SSF54862">
    <property type="entry name" value="4Fe-4S ferredoxins"/>
    <property type="match status" value="1"/>
</dbReference>
<dbReference type="InterPro" id="IPR003149">
    <property type="entry name" value="Fe_hydrogenase_ssu"/>
</dbReference>
<keyword evidence="2" id="KW-0479">Metal-binding</keyword>
<evidence type="ECO:0000256" key="2">
    <source>
        <dbReference type="ARBA" id="ARBA00022723"/>
    </source>
</evidence>
<dbReference type="GO" id="GO:0005506">
    <property type="term" value="F:iron ion binding"/>
    <property type="evidence" value="ECO:0007669"/>
    <property type="project" value="InterPro"/>
</dbReference>
<keyword evidence="8" id="KW-0560">Oxidoreductase</keyword>
<keyword evidence="4" id="KW-0408">Iron</keyword>
<dbReference type="Gene3D" id="3.30.70.20">
    <property type="match status" value="1"/>
</dbReference>
<dbReference type="Proteomes" id="UP000006001">
    <property type="component" value="Unassembled WGS sequence"/>
</dbReference>
<accession>D0WIH8</accession>
<dbReference type="GO" id="GO:0051539">
    <property type="term" value="F:4 iron, 4 sulfur cluster binding"/>
    <property type="evidence" value="ECO:0007669"/>
    <property type="project" value="UniProtKB-KW"/>
</dbReference>
<dbReference type="InterPro" id="IPR017900">
    <property type="entry name" value="4Fe4S_Fe_S_CS"/>
</dbReference>
<evidence type="ECO:0000313" key="8">
    <source>
        <dbReference type="EMBL" id="EEZ60845.1"/>
    </source>
</evidence>